<keyword evidence="4" id="KW-1185">Reference proteome</keyword>
<feature type="chain" id="PRO_5046440689" evidence="2">
    <location>
        <begin position="23"/>
        <end position="129"/>
    </location>
</feature>
<keyword evidence="2" id="KW-0732">Signal</keyword>
<dbReference type="RefSeq" id="WP_377319114.1">
    <property type="nucleotide sequence ID" value="NZ_JBHUIY010000065.1"/>
</dbReference>
<evidence type="ECO:0000256" key="1">
    <source>
        <dbReference type="SAM" id="MobiDB-lite"/>
    </source>
</evidence>
<feature type="non-terminal residue" evidence="3">
    <location>
        <position position="129"/>
    </location>
</feature>
<protein>
    <submittedName>
        <fullName evidence="3">Uncharacterized protein</fullName>
    </submittedName>
</protein>
<feature type="compositionally biased region" description="Low complexity" evidence="1">
    <location>
        <begin position="103"/>
        <end position="112"/>
    </location>
</feature>
<evidence type="ECO:0000256" key="2">
    <source>
        <dbReference type="SAM" id="SignalP"/>
    </source>
</evidence>
<reference evidence="4" key="1">
    <citation type="journal article" date="2019" name="Int. J. Syst. Evol. Microbiol.">
        <title>The Global Catalogue of Microorganisms (GCM) 10K type strain sequencing project: providing services to taxonomists for standard genome sequencing and annotation.</title>
        <authorList>
            <consortium name="The Broad Institute Genomics Platform"/>
            <consortium name="The Broad Institute Genome Sequencing Center for Infectious Disease"/>
            <person name="Wu L."/>
            <person name="Ma J."/>
        </authorList>
    </citation>
    <scope>NUCLEOTIDE SEQUENCE [LARGE SCALE GENOMIC DNA]</scope>
    <source>
        <strain evidence="4">KCTC 15012</strain>
    </source>
</reference>
<organism evidence="3 4">
    <name type="scientific">Phaeospirillum tilakii</name>
    <dbReference type="NCBI Taxonomy" id="741673"/>
    <lineage>
        <taxon>Bacteria</taxon>
        <taxon>Pseudomonadati</taxon>
        <taxon>Pseudomonadota</taxon>
        <taxon>Alphaproteobacteria</taxon>
        <taxon>Rhodospirillales</taxon>
        <taxon>Rhodospirillaceae</taxon>
        <taxon>Phaeospirillum</taxon>
    </lineage>
</organism>
<feature type="signal peptide" evidence="2">
    <location>
        <begin position="1"/>
        <end position="22"/>
    </location>
</feature>
<feature type="region of interest" description="Disordered" evidence="1">
    <location>
        <begin position="58"/>
        <end position="129"/>
    </location>
</feature>
<evidence type="ECO:0000313" key="3">
    <source>
        <dbReference type="EMBL" id="MFD2235700.1"/>
    </source>
</evidence>
<dbReference type="Proteomes" id="UP001597296">
    <property type="component" value="Unassembled WGS sequence"/>
</dbReference>
<name>A0ABW5CEM2_9PROT</name>
<accession>A0ABW5CEM2</accession>
<proteinExistence type="predicted"/>
<sequence>MAPRALSFLLVLVLGWPAAALAQDKTESRSETGKMVDAVIDGVGDFLNVLGGPPISSPNAFLNLPGAATGDDSATPAEKQPAAAPAPAHPAVAVPAAPPPATPEATPATTAPTTPPRRQTPRPATAAAP</sequence>
<comment type="caution">
    <text evidence="3">The sequence shown here is derived from an EMBL/GenBank/DDBJ whole genome shotgun (WGS) entry which is preliminary data.</text>
</comment>
<evidence type="ECO:0000313" key="4">
    <source>
        <dbReference type="Proteomes" id="UP001597296"/>
    </source>
</evidence>
<feature type="compositionally biased region" description="Low complexity" evidence="1">
    <location>
        <begin position="74"/>
        <end position="95"/>
    </location>
</feature>
<dbReference type="EMBL" id="JBHUIY010000065">
    <property type="protein sequence ID" value="MFD2235700.1"/>
    <property type="molecule type" value="Genomic_DNA"/>
</dbReference>
<gene>
    <name evidence="3" type="ORF">ACFSNB_18025</name>
</gene>